<evidence type="ECO:0000313" key="3">
    <source>
        <dbReference type="EMBL" id="TAA32935.1"/>
    </source>
</evidence>
<dbReference type="InterPro" id="IPR058099">
    <property type="entry name" value="T3SS_XAC0095_dom"/>
</dbReference>
<protein>
    <recommendedName>
        <fullName evidence="2">XAC0095-like domain-containing protein</fullName>
    </recommendedName>
</protein>
<reference evidence="3 4" key="1">
    <citation type="submission" date="2019-02" db="EMBL/GenBank/DDBJ databases">
        <title>WGS of Pseudoxanthomonas species novum from clinical isolates.</title>
        <authorList>
            <person name="Bernier A.-M."/>
            <person name="Bernard K."/>
            <person name="Vachon A."/>
        </authorList>
    </citation>
    <scope>NUCLEOTIDE SEQUENCE [LARGE SCALE GENOMIC DNA]</scope>
    <source>
        <strain evidence="3 4">NML171202</strain>
    </source>
</reference>
<feature type="region of interest" description="Disordered" evidence="1">
    <location>
        <begin position="83"/>
        <end position="108"/>
    </location>
</feature>
<sequence>MNERAFGGHGEMSYLLPEDSQQRLRQLREHLEFLAGLVQQRTADASAACPPEVLLSEWRYSLGLVIEQLAQVLDAAKGPARYAPAHASPGEVTHEGAQPSPSACAGTPHPKTYDFNASPRMLFGVTLDQVDALNLLLDTIRAYADAVSAEDMADFAEGTLSRLGHSIFDRAGEALALLGEIQDQPLPDEPHVPPSSVGEPRATYRVSGVACGADAMRPLPELPSPASAADPWSTGVLLH</sequence>
<feature type="domain" description="XAC0095-like" evidence="2">
    <location>
        <begin position="12"/>
        <end position="76"/>
    </location>
</feature>
<dbReference type="Pfam" id="PF26642">
    <property type="entry name" value="XAC0095_dom"/>
    <property type="match status" value="1"/>
</dbReference>
<organism evidence="3 4">
    <name type="scientific">Pseudoxanthomonas winnipegensis</name>
    <dbReference type="NCBI Taxonomy" id="2480810"/>
    <lineage>
        <taxon>Bacteria</taxon>
        <taxon>Pseudomonadati</taxon>
        <taxon>Pseudomonadota</taxon>
        <taxon>Gammaproteobacteria</taxon>
        <taxon>Lysobacterales</taxon>
        <taxon>Lysobacteraceae</taxon>
        <taxon>Pseudoxanthomonas</taxon>
    </lineage>
</organism>
<comment type="caution">
    <text evidence="3">The sequence shown here is derived from an EMBL/GenBank/DDBJ whole genome shotgun (WGS) entry which is preliminary data.</text>
</comment>
<accession>A0A4Q8LQK7</accession>
<evidence type="ECO:0000256" key="1">
    <source>
        <dbReference type="SAM" id="MobiDB-lite"/>
    </source>
</evidence>
<dbReference type="Proteomes" id="UP000291286">
    <property type="component" value="Unassembled WGS sequence"/>
</dbReference>
<evidence type="ECO:0000313" key="4">
    <source>
        <dbReference type="Proteomes" id="UP000291286"/>
    </source>
</evidence>
<dbReference type="EMBL" id="SHMB01000001">
    <property type="protein sequence ID" value="TAA32935.1"/>
    <property type="molecule type" value="Genomic_DNA"/>
</dbReference>
<dbReference type="NCBIfam" id="NF047335">
    <property type="entry name" value="T3SS_XAC0095"/>
    <property type="match status" value="1"/>
</dbReference>
<evidence type="ECO:0000259" key="2">
    <source>
        <dbReference type="Pfam" id="PF26642"/>
    </source>
</evidence>
<gene>
    <name evidence="3" type="ORF">EA661_01235</name>
</gene>
<dbReference type="AlphaFoldDB" id="A0A4Q8LQK7"/>
<proteinExistence type="predicted"/>
<feature type="region of interest" description="Disordered" evidence="1">
    <location>
        <begin position="217"/>
        <end position="239"/>
    </location>
</feature>
<dbReference type="RefSeq" id="WP_130514950.1">
    <property type="nucleotide sequence ID" value="NZ_SHMA01000001.1"/>
</dbReference>
<name>A0A4Q8LQK7_9GAMM</name>